<evidence type="ECO:0000313" key="1">
    <source>
        <dbReference type="EMBL" id="KPH82897.1"/>
    </source>
</evidence>
<sequence>MTYVLNDASVLSATEVTKTAKTASATNGPGFWQRLYAAMIESRRRSALRELRAHSFLLNESETVLGGLSAATISTDVALPFNR</sequence>
<keyword evidence="2" id="KW-1185">Reference proteome</keyword>
<accession>A0A0N0MD18</accession>
<name>A0A0N0MD18_9HYPH</name>
<evidence type="ECO:0000313" key="2">
    <source>
        <dbReference type="Proteomes" id="UP000037822"/>
    </source>
</evidence>
<dbReference type="EMBL" id="LGSZ01000009">
    <property type="protein sequence ID" value="KPH82897.1"/>
    <property type="molecule type" value="Genomic_DNA"/>
</dbReference>
<dbReference type="Proteomes" id="UP000037822">
    <property type="component" value="Unassembled WGS sequence"/>
</dbReference>
<proteinExistence type="predicted"/>
<reference evidence="1 2" key="1">
    <citation type="submission" date="2015-07" db="EMBL/GenBank/DDBJ databases">
        <title>Whole genome sequencing of Bosea vaviloviae isolated from cave pool.</title>
        <authorList>
            <person name="Tan N.E.H."/>
            <person name="Lee Y.P."/>
            <person name="Gan H.M."/>
            <person name="Barton H."/>
            <person name="Savka M.A."/>
        </authorList>
    </citation>
    <scope>NUCLEOTIDE SEQUENCE [LARGE SCALE GENOMIC DNA]</scope>
    <source>
        <strain evidence="1 2">SD260</strain>
    </source>
</reference>
<dbReference type="OrthoDB" id="8162900at2"/>
<gene>
    <name evidence="1" type="ORF">AE618_00510</name>
</gene>
<organism evidence="1 2">
    <name type="scientific">Bosea vaviloviae</name>
    <dbReference type="NCBI Taxonomy" id="1526658"/>
    <lineage>
        <taxon>Bacteria</taxon>
        <taxon>Pseudomonadati</taxon>
        <taxon>Pseudomonadota</taxon>
        <taxon>Alphaproteobacteria</taxon>
        <taxon>Hyphomicrobiales</taxon>
        <taxon>Boseaceae</taxon>
        <taxon>Bosea</taxon>
    </lineage>
</organism>
<dbReference type="AlphaFoldDB" id="A0A0N0MD18"/>
<protein>
    <submittedName>
        <fullName evidence="1">Uncharacterized protein</fullName>
    </submittedName>
</protein>
<dbReference type="PATRIC" id="fig|1526658.3.peg.5022"/>
<comment type="caution">
    <text evidence="1">The sequence shown here is derived from an EMBL/GenBank/DDBJ whole genome shotgun (WGS) entry which is preliminary data.</text>
</comment>
<dbReference type="RefSeq" id="WP_054207105.1">
    <property type="nucleotide sequence ID" value="NZ_LGSZ01000009.1"/>
</dbReference>